<protein>
    <submittedName>
        <fullName evidence="1">Uncharacterized protein</fullName>
    </submittedName>
</protein>
<organism evidence="1 2">
    <name type="scientific">Escallonia herrerae</name>
    <dbReference type="NCBI Taxonomy" id="1293975"/>
    <lineage>
        <taxon>Eukaryota</taxon>
        <taxon>Viridiplantae</taxon>
        <taxon>Streptophyta</taxon>
        <taxon>Embryophyta</taxon>
        <taxon>Tracheophyta</taxon>
        <taxon>Spermatophyta</taxon>
        <taxon>Magnoliopsida</taxon>
        <taxon>eudicotyledons</taxon>
        <taxon>Gunneridae</taxon>
        <taxon>Pentapetalae</taxon>
        <taxon>asterids</taxon>
        <taxon>campanulids</taxon>
        <taxon>Escalloniales</taxon>
        <taxon>Escalloniaceae</taxon>
        <taxon>Escallonia</taxon>
    </lineage>
</organism>
<dbReference type="EMBL" id="JAVXUP010000366">
    <property type="protein sequence ID" value="KAK3029741.1"/>
    <property type="molecule type" value="Genomic_DNA"/>
</dbReference>
<sequence>MEMRRMYQVGNSYCLLKSNALFLSSNTKISSQKGYDMRFDIKYAYFNFLQCIHLPMQKGLKSPSCASKRCLKNKKGIIASAANGSATGCCDNCEEE</sequence>
<accession>A0AA88WL24</accession>
<dbReference type="Proteomes" id="UP001188597">
    <property type="component" value="Unassembled WGS sequence"/>
</dbReference>
<gene>
    <name evidence="1" type="ORF">RJ639_038018</name>
</gene>
<keyword evidence="2" id="KW-1185">Reference proteome</keyword>
<evidence type="ECO:0000313" key="1">
    <source>
        <dbReference type="EMBL" id="KAK3029741.1"/>
    </source>
</evidence>
<evidence type="ECO:0000313" key="2">
    <source>
        <dbReference type="Proteomes" id="UP001188597"/>
    </source>
</evidence>
<proteinExistence type="predicted"/>
<comment type="caution">
    <text evidence="1">The sequence shown here is derived from an EMBL/GenBank/DDBJ whole genome shotgun (WGS) entry which is preliminary data.</text>
</comment>
<name>A0AA88WL24_9ASTE</name>
<dbReference type="AlphaFoldDB" id="A0AA88WL24"/>
<reference evidence="1" key="1">
    <citation type="submission" date="2022-12" db="EMBL/GenBank/DDBJ databases">
        <title>Draft genome assemblies for two species of Escallonia (Escalloniales).</title>
        <authorList>
            <person name="Chanderbali A."/>
            <person name="Dervinis C."/>
            <person name="Anghel I."/>
            <person name="Soltis D."/>
            <person name="Soltis P."/>
            <person name="Zapata F."/>
        </authorList>
    </citation>
    <scope>NUCLEOTIDE SEQUENCE</scope>
    <source>
        <strain evidence="1">UCBG64.0493</strain>
        <tissue evidence="1">Leaf</tissue>
    </source>
</reference>